<dbReference type="InterPro" id="IPR001431">
    <property type="entry name" value="Pept_M16_Zn_BS"/>
</dbReference>
<protein>
    <submittedName>
        <fullName evidence="9">FIG015547: peptidase, M16 family</fullName>
    </submittedName>
</protein>
<evidence type="ECO:0000313" key="9">
    <source>
        <dbReference type="EMBL" id="SFV61994.1"/>
    </source>
</evidence>
<dbReference type="GO" id="GO:0004222">
    <property type="term" value="F:metalloendopeptidase activity"/>
    <property type="evidence" value="ECO:0007669"/>
    <property type="project" value="InterPro"/>
</dbReference>
<sequence>MNSFILLGLFLSSFAFANTQEMILQNGLKIIVKENHKAPVFISQIWYKVGASDEPKNLTGISHMLEHMMFKGTTNYPNDSFSKIIAKLGGQENAFTSKDYTGYYQKMAIGNLDIALKLEADRMKNLVFSQAEFNKERNVVIEERRLRIEDKPNSSLIELFNKNFYQNPYQRPVIGWMKDIKSYKLSDLKQWYQRWYIPKNATIVVVGDVKTQDVFAKVKKYFSHIKNPTQQEKLNIELEEVVTKSYISLKRKANIHFYIFGFPAPSLKTTDNKTTVYALDVLSYVLNKRLEKKLVKKHNIASSINVSYSLNDKYDTGFIISFIPSLGQNNRDIKNEILKEIEKIKQTKITLKELEVLKTQLEASFIYAKDSISAQAYTIGALETVGLSWQSYEQYLPQITKITPSQIQTIAQQLLTKEKIISAELIPQKF</sequence>
<comment type="similarity">
    <text evidence="1">Belongs to the peptidase M16 family.</text>
</comment>
<evidence type="ECO:0000256" key="5">
    <source>
        <dbReference type="ARBA" id="ARBA00022833"/>
    </source>
</evidence>
<dbReference type="AlphaFoldDB" id="A0A1W1C8D2"/>
<dbReference type="PROSITE" id="PS00143">
    <property type="entry name" value="INSULINASE"/>
    <property type="match status" value="1"/>
</dbReference>
<keyword evidence="2" id="KW-0645">Protease</keyword>
<dbReference type="GO" id="GO:0006508">
    <property type="term" value="P:proteolysis"/>
    <property type="evidence" value="ECO:0007669"/>
    <property type="project" value="UniProtKB-KW"/>
</dbReference>
<feature type="domain" description="Peptidase M16 C-terminal" evidence="8">
    <location>
        <begin position="185"/>
        <end position="361"/>
    </location>
</feature>
<evidence type="ECO:0000256" key="4">
    <source>
        <dbReference type="ARBA" id="ARBA00022801"/>
    </source>
</evidence>
<keyword evidence="3" id="KW-0479">Metal-binding</keyword>
<dbReference type="PANTHER" id="PTHR43690">
    <property type="entry name" value="NARDILYSIN"/>
    <property type="match status" value="1"/>
</dbReference>
<dbReference type="Pfam" id="PF00675">
    <property type="entry name" value="Peptidase_M16"/>
    <property type="match status" value="1"/>
</dbReference>
<evidence type="ECO:0000259" key="8">
    <source>
        <dbReference type="Pfam" id="PF05193"/>
    </source>
</evidence>
<name>A0A1W1C8D2_9ZZZZ</name>
<organism evidence="9">
    <name type="scientific">hydrothermal vent metagenome</name>
    <dbReference type="NCBI Taxonomy" id="652676"/>
    <lineage>
        <taxon>unclassified sequences</taxon>
        <taxon>metagenomes</taxon>
        <taxon>ecological metagenomes</taxon>
    </lineage>
</organism>
<evidence type="ECO:0000256" key="3">
    <source>
        <dbReference type="ARBA" id="ARBA00022723"/>
    </source>
</evidence>
<dbReference type="Gene3D" id="3.30.830.10">
    <property type="entry name" value="Metalloenzyme, LuxS/M16 peptidase-like"/>
    <property type="match status" value="2"/>
</dbReference>
<keyword evidence="4" id="KW-0378">Hydrolase</keyword>
<dbReference type="Pfam" id="PF05193">
    <property type="entry name" value="Peptidase_M16_C"/>
    <property type="match status" value="1"/>
</dbReference>
<evidence type="ECO:0000256" key="1">
    <source>
        <dbReference type="ARBA" id="ARBA00007261"/>
    </source>
</evidence>
<dbReference type="InterPro" id="IPR050626">
    <property type="entry name" value="Peptidase_M16"/>
</dbReference>
<gene>
    <name evidence="9" type="ORF">MNB_SUP05-5-477</name>
</gene>
<keyword evidence="5" id="KW-0862">Zinc</keyword>
<accession>A0A1W1C8D2</accession>
<keyword evidence="6" id="KW-0482">Metalloprotease</keyword>
<evidence type="ECO:0000256" key="6">
    <source>
        <dbReference type="ARBA" id="ARBA00023049"/>
    </source>
</evidence>
<dbReference type="PANTHER" id="PTHR43690:SF17">
    <property type="entry name" value="PROTEIN YHJJ"/>
    <property type="match status" value="1"/>
</dbReference>
<evidence type="ECO:0000256" key="2">
    <source>
        <dbReference type="ARBA" id="ARBA00022670"/>
    </source>
</evidence>
<dbReference type="EMBL" id="FPHJ01000035">
    <property type="protein sequence ID" value="SFV61994.1"/>
    <property type="molecule type" value="Genomic_DNA"/>
</dbReference>
<evidence type="ECO:0000259" key="7">
    <source>
        <dbReference type="Pfam" id="PF00675"/>
    </source>
</evidence>
<dbReference type="SUPFAM" id="SSF63411">
    <property type="entry name" value="LuxS/MPP-like metallohydrolase"/>
    <property type="match status" value="2"/>
</dbReference>
<dbReference type="GO" id="GO:0046872">
    <property type="term" value="F:metal ion binding"/>
    <property type="evidence" value="ECO:0007669"/>
    <property type="project" value="UniProtKB-KW"/>
</dbReference>
<reference evidence="9" key="1">
    <citation type="submission" date="2016-10" db="EMBL/GenBank/DDBJ databases">
        <authorList>
            <person name="de Groot N.N."/>
        </authorList>
    </citation>
    <scope>NUCLEOTIDE SEQUENCE</scope>
</reference>
<dbReference type="InterPro" id="IPR011765">
    <property type="entry name" value="Pept_M16_N"/>
</dbReference>
<dbReference type="InterPro" id="IPR011249">
    <property type="entry name" value="Metalloenz_LuxS/M16"/>
</dbReference>
<proteinExistence type="inferred from homology"/>
<feature type="domain" description="Peptidase M16 N-terminal" evidence="7">
    <location>
        <begin position="30"/>
        <end position="174"/>
    </location>
</feature>
<dbReference type="InterPro" id="IPR007863">
    <property type="entry name" value="Peptidase_M16_C"/>
</dbReference>